<dbReference type="SUPFAM" id="SSF47986">
    <property type="entry name" value="DEATH domain"/>
    <property type="match status" value="1"/>
</dbReference>
<dbReference type="Proteomes" id="UP000593567">
    <property type="component" value="Unassembled WGS sequence"/>
</dbReference>
<gene>
    <name evidence="1" type="ORF">EB796_022757</name>
</gene>
<accession>A0A7J7IZG6</accession>
<dbReference type="AlphaFoldDB" id="A0A7J7IZG6"/>
<evidence type="ECO:0000313" key="2">
    <source>
        <dbReference type="Proteomes" id="UP000593567"/>
    </source>
</evidence>
<keyword evidence="2" id="KW-1185">Reference proteome</keyword>
<reference evidence="1" key="1">
    <citation type="submission" date="2020-06" db="EMBL/GenBank/DDBJ databases">
        <title>Draft genome of Bugula neritina, a colonial animal packing powerful symbionts and potential medicines.</title>
        <authorList>
            <person name="Rayko M."/>
        </authorList>
    </citation>
    <scope>NUCLEOTIDE SEQUENCE [LARGE SCALE GENOMIC DNA]</scope>
    <source>
        <strain evidence="1">Kwan_BN1</strain>
    </source>
</reference>
<organism evidence="1 2">
    <name type="scientific">Bugula neritina</name>
    <name type="common">Brown bryozoan</name>
    <name type="synonym">Sertularia neritina</name>
    <dbReference type="NCBI Taxonomy" id="10212"/>
    <lineage>
        <taxon>Eukaryota</taxon>
        <taxon>Metazoa</taxon>
        <taxon>Spiralia</taxon>
        <taxon>Lophotrochozoa</taxon>
        <taxon>Bryozoa</taxon>
        <taxon>Gymnolaemata</taxon>
        <taxon>Cheilostomatida</taxon>
        <taxon>Flustrina</taxon>
        <taxon>Buguloidea</taxon>
        <taxon>Bugulidae</taxon>
        <taxon>Bugula</taxon>
    </lineage>
</organism>
<sequence length="1034" mass="116256">MATNTPSLTGVHKICIPKENDRFGLSFQKLENGTYRITDASGTNLNLGLQVGDILLAVNGVTSSLEIYCNSPKAHSLSTWNLEVTKHEATESLGEISSIPSSTGSLELSLLTFAGPRFNSGKEYSELVASALDKPVCIIWSNEVQVHYQAASLIINSVKFKKKKSNAQHHKKWVMVKEIYHSTSIDPLQRVLEPGDWLISIDDRPVPFEPSSGFTIWFKNLLTQRKDQPITFTIKKPTAKLTNNKFERTFSINTVRPSIAQSYNPSDMFSLVEPDPLSTHRQSTSSPEFLRKGTEMLHKTRTSIQVKIMERLCRYRIIFHGIGKQATNHADQLRLQIFENNITRSSCPYGGIVNECHVHACFSETESMFLPADCNNSAPIDGVTCSYEMHETVERIFEKAAIQGESREFLLNMPDHVSDGPLSFGSLRRFSNLTEFDRVSHRMHLEILSLTGPNTELLNPWLSPLIFCKHSMNVVVIDAQAFSCSRELELKLSNLLDEIHTYTRSVNQTNSISLDGKVLLVLSNVGQEPDGALISKINKIIRPHQDRLVLTSPNQYPFALCSEIAAIRSRLLGELKNLSENALKTAPVSVYPYIAVMLSQKNNKEGFRFIETNDIEEQLRALNDGPEVDQANFEIMFSGTLQYLHNAGLAYVSDLSYSKSIGKACATIRHSLLIHPHRICDALYTLSVGQYSQVEQGTVSDANLKRVLNCVASEKIISIMKELHVVLPTNSNDQFQFPLISKFQQGNGPSVPVALPALDMTPNLIMSYKGNRCLLLITAFLNELSLKARTSNINYHSSVGRFDLFDCDVCVLRTVNTKWSQLKCVPIPAADHSLSFFLISLNSEKTSKRVFVKNLVDLINNFNKSFKRPHQTVFGPPCPLVDSCVERPFHAINILDQTPLLSCSGVNLEKTESVTDYVWQGVCTNIPDSNARREEILNRSAYTIPKKILEVLDCDNILGRNWIGLAKERNFSQRDIDELGKQESPTYCLLFELSHQGYAIKHLLLSLNENEMERIDVVHDITEWIDLELVQMSR</sequence>
<name>A0A7J7IZG6_BUGNE</name>
<dbReference type="Gene3D" id="1.10.533.10">
    <property type="entry name" value="Death Domain, Fas"/>
    <property type="match status" value="1"/>
</dbReference>
<evidence type="ECO:0000313" key="1">
    <source>
        <dbReference type="EMBL" id="KAF6018936.1"/>
    </source>
</evidence>
<dbReference type="InterPro" id="IPR011029">
    <property type="entry name" value="DEATH-like_dom_sf"/>
</dbReference>
<proteinExistence type="predicted"/>
<protein>
    <submittedName>
        <fullName evidence="1">Uncharacterized protein</fullName>
    </submittedName>
</protein>
<comment type="caution">
    <text evidence="1">The sequence shown here is derived from an EMBL/GenBank/DDBJ whole genome shotgun (WGS) entry which is preliminary data.</text>
</comment>
<dbReference type="EMBL" id="VXIV02003268">
    <property type="protein sequence ID" value="KAF6018936.1"/>
    <property type="molecule type" value="Genomic_DNA"/>
</dbReference>